<feature type="domain" description="C2H2-type" evidence="16">
    <location>
        <begin position="727"/>
        <end position="749"/>
    </location>
</feature>
<evidence type="ECO:0000256" key="6">
    <source>
        <dbReference type="ARBA" id="ARBA00022723"/>
    </source>
</evidence>
<evidence type="ECO:0000256" key="9">
    <source>
        <dbReference type="ARBA" id="ARBA00022833"/>
    </source>
</evidence>
<feature type="region of interest" description="Disordered" evidence="15">
    <location>
        <begin position="315"/>
        <end position="354"/>
    </location>
</feature>
<evidence type="ECO:0000256" key="5">
    <source>
        <dbReference type="ARBA" id="ARBA00022553"/>
    </source>
</evidence>
<evidence type="ECO:0000256" key="11">
    <source>
        <dbReference type="ARBA" id="ARBA00023015"/>
    </source>
</evidence>
<dbReference type="SMART" id="SM00355">
    <property type="entry name" value="ZnF_C2H2"/>
    <property type="match status" value="6"/>
</dbReference>
<evidence type="ECO:0000256" key="4">
    <source>
        <dbReference type="ARBA" id="ARBA00022499"/>
    </source>
</evidence>
<comment type="subcellular location">
    <subcellularLocation>
        <location evidence="1">Nucleus</location>
    </subcellularLocation>
</comment>
<dbReference type="InterPro" id="IPR051497">
    <property type="entry name" value="Dev/Hematopoietic_TF"/>
</dbReference>
<evidence type="ECO:0000256" key="7">
    <source>
        <dbReference type="ARBA" id="ARBA00022737"/>
    </source>
</evidence>
<keyword evidence="11" id="KW-0805">Transcription regulation</keyword>
<feature type="compositionally biased region" description="Acidic residues" evidence="15">
    <location>
        <begin position="456"/>
        <end position="484"/>
    </location>
</feature>
<dbReference type="GO" id="GO:0000978">
    <property type="term" value="F:RNA polymerase II cis-regulatory region sequence-specific DNA binding"/>
    <property type="evidence" value="ECO:0007669"/>
    <property type="project" value="TreeGrafter"/>
</dbReference>
<keyword evidence="8 14" id="KW-0863">Zinc-finger</keyword>
<evidence type="ECO:0000256" key="10">
    <source>
        <dbReference type="ARBA" id="ARBA00022843"/>
    </source>
</evidence>
<sequence>MSRRKQGKPQQRKTIDSLEQENDLLVCGDCQTNFPLRDIQKFIKHKVHRCNKENISVLDSEAEYDDDDDSGTEAISQIGSKQPSISAPIARKEALDTKHSPRSSEPMKELNRTLESGHSNKRKEEDNGSQDLRISLPLKPTKQVADAESNTTHSEPSKFVCGTCKTTVNSAWSLVQHVQSIHGMKIYLPASELSVQLSNLSTPSPKAPSDHVMTPPTPNTADALPHPPHPFMFRMPFDRQHQLPPGPALSPFNRPPTGPDFRLDLLNDPFHSRSVQGLSNISSAFDVPPPFPAPFSDRPRIMETIDFYSQRLRQLASTQTPPLRKPTPPFSQTPSTFTSITPTPSHSQDSLPKNLSPASKLKSCEFCGKCFRFQSNLIVHRRSHTGEKPFKCPICPHACTQASKLKRHMKTHLNKSPLSSMSQTSNISNASEGSVPSSSSTPDSNKHMIKHNDSNIDLDNEEENEEEEEEELDEELEEDDDLEGMETVHNGSPDPLDCHVSKNRDDHSSQERRTPNERSKDLSHMPGAGEKSLLSEVMENTGLNNIQQYNEAFQQALAENIHNKDSTKVEEDGSEGTENGDRDIKSEDTDVSYTSQEKPEPLDCSESPYTKRIKTEPLEIVNSMESIYSNMWLPSSHHQEYFLSGLSARLSDPNHNSFNSPSESALKPNLTSHPKAGPSSNSTPSNGGPISNRKDRRNDTCEFCGKVFKNCSNLTVHRRSHTGEKPYKCELCSYACAQSSKLTRHMKTHGRIGKDVYRCKFCSMPFSVPSTLEKHMRKCVENRQVRAVQETDTDTNSTTTSTL</sequence>
<dbReference type="EMBL" id="OX597824">
    <property type="protein sequence ID" value="CAI9729794.1"/>
    <property type="molecule type" value="Genomic_DNA"/>
</dbReference>
<keyword evidence="2" id="KW-0488">Methylation</keyword>
<evidence type="ECO:0000259" key="16">
    <source>
        <dbReference type="PROSITE" id="PS50157"/>
    </source>
</evidence>
<keyword evidence="7" id="KW-0677">Repeat</keyword>
<evidence type="ECO:0000256" key="1">
    <source>
        <dbReference type="ARBA" id="ARBA00004123"/>
    </source>
</evidence>
<evidence type="ECO:0000256" key="15">
    <source>
        <dbReference type="SAM" id="MobiDB-lite"/>
    </source>
</evidence>
<keyword evidence="6" id="KW-0479">Metal-binding</keyword>
<dbReference type="FunFam" id="3.30.160.60:FF:000106">
    <property type="entry name" value="B-cell lymphoma/leukemia 11A isoform X2"/>
    <property type="match status" value="1"/>
</dbReference>
<dbReference type="Proteomes" id="UP001162480">
    <property type="component" value="Chromosome 11"/>
</dbReference>
<keyword evidence="5" id="KW-0597">Phosphoprotein</keyword>
<feature type="domain" description="C2H2-type" evidence="16">
    <location>
        <begin position="699"/>
        <end position="726"/>
    </location>
</feature>
<dbReference type="PANTHER" id="PTHR45993">
    <property type="entry name" value="B-CELL LYMPHOMA/LEUKEMIA 11"/>
    <property type="match status" value="1"/>
</dbReference>
<feature type="domain" description="C2H2-type" evidence="16">
    <location>
        <begin position="390"/>
        <end position="417"/>
    </location>
</feature>
<dbReference type="PROSITE" id="PS00028">
    <property type="entry name" value="ZINC_FINGER_C2H2_1"/>
    <property type="match status" value="5"/>
</dbReference>
<evidence type="ECO:0000256" key="2">
    <source>
        <dbReference type="ARBA" id="ARBA00022481"/>
    </source>
</evidence>
<feature type="domain" description="C2H2-type" evidence="16">
    <location>
        <begin position="362"/>
        <end position="389"/>
    </location>
</feature>
<dbReference type="GO" id="GO:0003700">
    <property type="term" value="F:DNA-binding transcription factor activity"/>
    <property type="evidence" value="ECO:0007669"/>
    <property type="project" value="TreeGrafter"/>
</dbReference>
<feature type="region of interest" description="Disordered" evidence="15">
    <location>
        <begin position="415"/>
        <end position="528"/>
    </location>
</feature>
<feature type="compositionally biased region" description="Acidic residues" evidence="15">
    <location>
        <begin position="61"/>
        <end position="71"/>
    </location>
</feature>
<keyword evidence="9" id="KW-0862">Zinc</keyword>
<proteinExistence type="predicted"/>
<dbReference type="PROSITE" id="PS50157">
    <property type="entry name" value="ZINC_FINGER_C2H2_2"/>
    <property type="match status" value="5"/>
</dbReference>
<feature type="compositionally biased region" description="Basic and acidic residues" evidence="15">
    <location>
        <begin position="496"/>
        <end position="523"/>
    </location>
</feature>
<feature type="compositionally biased region" description="Low complexity" evidence="15">
    <location>
        <begin position="332"/>
        <end position="345"/>
    </location>
</feature>
<dbReference type="InterPro" id="IPR057448">
    <property type="entry name" value="BCL-11A_Znf_CCHC"/>
</dbReference>
<dbReference type="FunFam" id="3.30.160.60:FF:000037">
    <property type="entry name" value="B-cell lymphoma/leukemia 11A isoform X1"/>
    <property type="match status" value="1"/>
</dbReference>
<accession>A0AA36B9B9</accession>
<dbReference type="GO" id="GO:0006357">
    <property type="term" value="P:regulation of transcription by RNA polymerase II"/>
    <property type="evidence" value="ECO:0007669"/>
    <property type="project" value="TreeGrafter"/>
</dbReference>
<keyword evidence="13" id="KW-0539">Nucleus</keyword>
<dbReference type="GO" id="GO:0016514">
    <property type="term" value="C:SWI/SNF complex"/>
    <property type="evidence" value="ECO:0007669"/>
    <property type="project" value="UniProtKB-ARBA"/>
</dbReference>
<dbReference type="FunFam" id="3.30.160.60:FF:001175">
    <property type="entry name" value="Zinc finger, C2H2 type"/>
    <property type="match status" value="1"/>
</dbReference>
<reference evidence="17" key="1">
    <citation type="submission" date="2023-08" db="EMBL/GenBank/DDBJ databases">
        <authorList>
            <person name="Alioto T."/>
            <person name="Alioto T."/>
            <person name="Gomez Garrido J."/>
        </authorList>
    </citation>
    <scope>NUCLEOTIDE SEQUENCE</scope>
</reference>
<dbReference type="PANTHER" id="PTHR45993:SF6">
    <property type="entry name" value="C2H2-TYPE DOMAIN-CONTAINING PROTEIN"/>
    <property type="match status" value="1"/>
</dbReference>
<feature type="compositionally biased region" description="Basic and acidic residues" evidence="15">
    <location>
        <begin position="579"/>
        <end position="588"/>
    </location>
</feature>
<dbReference type="Gene3D" id="3.30.160.60">
    <property type="entry name" value="Classic Zinc Finger"/>
    <property type="match status" value="4"/>
</dbReference>
<dbReference type="Pfam" id="PF00096">
    <property type="entry name" value="zf-C2H2"/>
    <property type="match status" value="5"/>
</dbReference>
<evidence type="ECO:0000256" key="8">
    <source>
        <dbReference type="ARBA" id="ARBA00022771"/>
    </source>
</evidence>
<organism evidence="17 18">
    <name type="scientific">Octopus vulgaris</name>
    <name type="common">Common octopus</name>
    <dbReference type="NCBI Taxonomy" id="6645"/>
    <lineage>
        <taxon>Eukaryota</taxon>
        <taxon>Metazoa</taxon>
        <taxon>Spiralia</taxon>
        <taxon>Lophotrochozoa</taxon>
        <taxon>Mollusca</taxon>
        <taxon>Cephalopoda</taxon>
        <taxon>Coleoidea</taxon>
        <taxon>Octopodiformes</taxon>
        <taxon>Octopoda</taxon>
        <taxon>Incirrata</taxon>
        <taxon>Octopodidae</taxon>
        <taxon>Octopus</taxon>
    </lineage>
</organism>
<keyword evidence="12" id="KW-0804">Transcription</keyword>
<feature type="region of interest" description="Disordered" evidence="15">
    <location>
        <begin position="564"/>
        <end position="608"/>
    </location>
</feature>
<evidence type="ECO:0000313" key="18">
    <source>
        <dbReference type="Proteomes" id="UP001162480"/>
    </source>
</evidence>
<dbReference type="InterPro" id="IPR036236">
    <property type="entry name" value="Znf_C2H2_sf"/>
</dbReference>
<dbReference type="Pfam" id="PF25491">
    <property type="entry name" value="CCHC_BCL-11A"/>
    <property type="match status" value="1"/>
</dbReference>
<feature type="compositionally biased region" description="Polar residues" evidence="15">
    <location>
        <begin position="73"/>
        <end position="85"/>
    </location>
</feature>
<feature type="compositionally biased region" description="Low complexity" evidence="15">
    <location>
        <begin position="428"/>
        <end position="443"/>
    </location>
</feature>
<feature type="compositionally biased region" description="Polar residues" evidence="15">
    <location>
        <begin position="415"/>
        <end position="427"/>
    </location>
</feature>
<evidence type="ECO:0000256" key="12">
    <source>
        <dbReference type="ARBA" id="ARBA00023163"/>
    </source>
</evidence>
<evidence type="ECO:0000256" key="14">
    <source>
        <dbReference type="PROSITE-ProRule" id="PRU00042"/>
    </source>
</evidence>
<keyword evidence="4" id="KW-1017">Isopeptide bond</keyword>
<evidence type="ECO:0000256" key="3">
    <source>
        <dbReference type="ARBA" id="ARBA00022491"/>
    </source>
</evidence>
<dbReference type="GO" id="GO:0008270">
    <property type="term" value="F:zinc ion binding"/>
    <property type="evidence" value="ECO:0007669"/>
    <property type="project" value="UniProtKB-KW"/>
</dbReference>
<feature type="compositionally biased region" description="Basic and acidic residues" evidence="15">
    <location>
        <begin position="444"/>
        <end position="454"/>
    </location>
</feature>
<dbReference type="AlphaFoldDB" id="A0AA36B9B9"/>
<feature type="compositionally biased region" description="Polar residues" evidence="15">
    <location>
        <begin position="654"/>
        <end position="663"/>
    </location>
</feature>
<dbReference type="SUPFAM" id="SSF57667">
    <property type="entry name" value="beta-beta-alpha zinc fingers"/>
    <property type="match status" value="3"/>
</dbReference>
<dbReference type="FunFam" id="3.30.160.60:FF:000046">
    <property type="entry name" value="Putative B-cell lymphoma/leukemia 11A"/>
    <property type="match status" value="1"/>
</dbReference>
<feature type="region of interest" description="Disordered" evidence="15">
    <location>
        <begin position="61"/>
        <end position="157"/>
    </location>
</feature>
<feature type="compositionally biased region" description="Low complexity" evidence="15">
    <location>
        <begin position="677"/>
        <end position="691"/>
    </location>
</feature>
<keyword evidence="3" id="KW-0678">Repressor</keyword>
<feature type="region of interest" description="Disordered" evidence="15">
    <location>
        <begin position="654"/>
        <end position="694"/>
    </location>
</feature>
<evidence type="ECO:0000313" key="17">
    <source>
        <dbReference type="EMBL" id="CAI9729794.1"/>
    </source>
</evidence>
<keyword evidence="10" id="KW-0832">Ubl conjugation</keyword>
<keyword evidence="18" id="KW-1185">Reference proteome</keyword>
<name>A0AA36B9B9_OCTVU</name>
<evidence type="ECO:0000256" key="13">
    <source>
        <dbReference type="ARBA" id="ARBA00023242"/>
    </source>
</evidence>
<feature type="compositionally biased region" description="Basic and acidic residues" evidence="15">
    <location>
        <begin position="90"/>
        <end position="99"/>
    </location>
</feature>
<protein>
    <submittedName>
        <fullName evidence="17">B-cell lymphoma/leukemia 11A-like</fullName>
    </submittedName>
</protein>
<gene>
    <name evidence="17" type="ORF">OCTVUL_1B004264</name>
</gene>
<dbReference type="InterPro" id="IPR013087">
    <property type="entry name" value="Znf_C2H2_type"/>
</dbReference>
<feature type="domain" description="C2H2-type" evidence="16">
    <location>
        <begin position="757"/>
        <end position="784"/>
    </location>
</feature>